<evidence type="ECO:0000259" key="7">
    <source>
        <dbReference type="PROSITE" id="PS51898"/>
    </source>
</evidence>
<gene>
    <name evidence="8" type="ORF">H9X83_09975</name>
</gene>
<organism evidence="8 9">
    <name type="scientific">Anaerotignum lactatifermentans</name>
    <dbReference type="NCBI Taxonomy" id="160404"/>
    <lineage>
        <taxon>Bacteria</taxon>
        <taxon>Bacillati</taxon>
        <taxon>Bacillota</taxon>
        <taxon>Clostridia</taxon>
        <taxon>Lachnospirales</taxon>
        <taxon>Anaerotignaceae</taxon>
        <taxon>Anaerotignum</taxon>
    </lineage>
</organism>
<evidence type="ECO:0000256" key="4">
    <source>
        <dbReference type="ARBA" id="ARBA00023125"/>
    </source>
</evidence>
<keyword evidence="4" id="KW-0238">DNA-binding</keyword>
<evidence type="ECO:0000256" key="6">
    <source>
        <dbReference type="SAM" id="MobiDB-lite"/>
    </source>
</evidence>
<evidence type="ECO:0000256" key="2">
    <source>
        <dbReference type="ARBA" id="ARBA00008857"/>
    </source>
</evidence>
<keyword evidence="5" id="KW-0233">DNA recombination</keyword>
<dbReference type="InterPro" id="IPR011010">
    <property type="entry name" value="DNA_brk_join_enz"/>
</dbReference>
<dbReference type="EMBL" id="JACSNV010000014">
    <property type="protein sequence ID" value="MBM6878477.1"/>
    <property type="molecule type" value="Genomic_DNA"/>
</dbReference>
<sequence>MASLVQRGNRYCVVYQYTNENGERKQKWETYKTSSEAKRRKKEIEYKEEVGTFTVPKCKSLDDLLKEYVALYGKATWAMSTYSSNVGLIDHYISPIIGHMKLNEITTRVIEKYYQQLLKTKPVDPIIGKKKNEFLTPHTVRSIHKLLHSCFEQAVKWELMEKNPTDYASVPKAEYKKRDIWTAETLFQALELCEDERLKLCLNLAFACSLRMGELLGLTWDCVEISDEAIAEGKAYIQVNKELQRVSRDTLKKLDSKDVMLVFPPMSSRTTTVQVLKAPKTSSSVRKIFLPRTVAEMLIRWKEQQMETIEALGDEYQDFDLVIAGPLGMPTEAGTINASFRTLIEKNDLPRVVFHSLRHSSITYKLKLNGGDVKAVQGDSGHAQVKMVTDVYSHILDDDRRNNARLFEEAFYSGAGKDPTKQEPEPQPEAAPAADVSPDTAPLLKLLQNPEMAALLKTLAKSL</sequence>
<feature type="region of interest" description="Disordered" evidence="6">
    <location>
        <begin position="414"/>
        <end position="442"/>
    </location>
</feature>
<name>A0ABS2GC85_9FIRM</name>
<dbReference type="PROSITE" id="PS51898">
    <property type="entry name" value="TYR_RECOMBINASE"/>
    <property type="match status" value="1"/>
</dbReference>
<dbReference type="PANTHER" id="PTHR30349">
    <property type="entry name" value="PHAGE INTEGRASE-RELATED"/>
    <property type="match status" value="1"/>
</dbReference>
<dbReference type="InterPro" id="IPR002104">
    <property type="entry name" value="Integrase_catalytic"/>
</dbReference>
<dbReference type="RefSeq" id="WP_205134198.1">
    <property type="nucleotide sequence ID" value="NZ_JACSNT010000014.1"/>
</dbReference>
<feature type="domain" description="Tyr recombinase" evidence="7">
    <location>
        <begin position="176"/>
        <end position="405"/>
    </location>
</feature>
<dbReference type="Pfam" id="PF00589">
    <property type="entry name" value="Phage_integrase"/>
    <property type="match status" value="1"/>
</dbReference>
<dbReference type="CDD" id="cd01189">
    <property type="entry name" value="INT_ICEBs1_C_like"/>
    <property type="match status" value="1"/>
</dbReference>
<proteinExistence type="inferred from homology"/>
<dbReference type="Pfam" id="PF14659">
    <property type="entry name" value="Phage_int_SAM_3"/>
    <property type="match status" value="1"/>
</dbReference>
<comment type="function">
    <text evidence="1">Site-specific tyrosine recombinase, which acts by catalyzing the cutting and rejoining of the recombining DNA molecules.</text>
</comment>
<dbReference type="InterPro" id="IPR013762">
    <property type="entry name" value="Integrase-like_cat_sf"/>
</dbReference>
<dbReference type="InterPro" id="IPR050090">
    <property type="entry name" value="Tyrosine_recombinase_XerCD"/>
</dbReference>
<comment type="caution">
    <text evidence="8">The sequence shown here is derived from an EMBL/GenBank/DDBJ whole genome shotgun (WGS) entry which is preliminary data.</text>
</comment>
<dbReference type="SUPFAM" id="SSF56349">
    <property type="entry name" value="DNA breaking-rejoining enzymes"/>
    <property type="match status" value="1"/>
</dbReference>
<dbReference type="InterPro" id="IPR004107">
    <property type="entry name" value="Integrase_SAM-like_N"/>
</dbReference>
<dbReference type="InterPro" id="IPR010998">
    <property type="entry name" value="Integrase_recombinase_N"/>
</dbReference>
<evidence type="ECO:0000313" key="9">
    <source>
        <dbReference type="Proteomes" id="UP000729290"/>
    </source>
</evidence>
<keyword evidence="3" id="KW-0229">DNA integration</keyword>
<dbReference type="Proteomes" id="UP000729290">
    <property type="component" value="Unassembled WGS sequence"/>
</dbReference>
<evidence type="ECO:0000256" key="3">
    <source>
        <dbReference type="ARBA" id="ARBA00022908"/>
    </source>
</evidence>
<dbReference type="Gene3D" id="1.10.150.130">
    <property type="match status" value="1"/>
</dbReference>
<accession>A0ABS2GC85</accession>
<dbReference type="PANTHER" id="PTHR30349:SF64">
    <property type="entry name" value="PROPHAGE INTEGRASE INTD-RELATED"/>
    <property type="match status" value="1"/>
</dbReference>
<comment type="similarity">
    <text evidence="2">Belongs to the 'phage' integrase family.</text>
</comment>
<keyword evidence="9" id="KW-1185">Reference proteome</keyword>
<evidence type="ECO:0000256" key="1">
    <source>
        <dbReference type="ARBA" id="ARBA00003283"/>
    </source>
</evidence>
<evidence type="ECO:0000313" key="8">
    <source>
        <dbReference type="EMBL" id="MBM6878477.1"/>
    </source>
</evidence>
<reference evidence="8 9" key="1">
    <citation type="journal article" date="2021" name="Sci. Rep.">
        <title>The distribution of antibiotic resistance genes in chicken gut microbiota commensals.</title>
        <authorList>
            <person name="Juricova H."/>
            <person name="Matiasovicova J."/>
            <person name="Kubasova T."/>
            <person name="Cejkova D."/>
            <person name="Rychlik I."/>
        </authorList>
    </citation>
    <scope>NUCLEOTIDE SEQUENCE [LARGE SCALE GENOMIC DNA]</scope>
    <source>
        <strain evidence="8 9">An431b</strain>
    </source>
</reference>
<protein>
    <submittedName>
        <fullName evidence="8">Tyrosine-type recombinase/integrase</fullName>
    </submittedName>
</protein>
<dbReference type="Gene3D" id="1.10.443.10">
    <property type="entry name" value="Intergrase catalytic core"/>
    <property type="match status" value="1"/>
</dbReference>
<evidence type="ECO:0000256" key="5">
    <source>
        <dbReference type="ARBA" id="ARBA00023172"/>
    </source>
</evidence>